<gene>
    <name evidence="1" type="ORF">WMO26_12555</name>
</gene>
<name>A0ABV1E4L5_9FIRM</name>
<dbReference type="RefSeq" id="WP_349220883.1">
    <property type="nucleotide sequence ID" value="NZ_JBBMFD010000033.1"/>
</dbReference>
<proteinExistence type="predicted"/>
<organism evidence="1 2">
    <name type="scientific">Solibaculum intestinale</name>
    <dbReference type="NCBI Taxonomy" id="3133165"/>
    <lineage>
        <taxon>Bacteria</taxon>
        <taxon>Bacillati</taxon>
        <taxon>Bacillota</taxon>
        <taxon>Clostridia</taxon>
        <taxon>Eubacteriales</taxon>
        <taxon>Oscillospiraceae</taxon>
        <taxon>Solibaculum</taxon>
    </lineage>
</organism>
<dbReference type="EMBL" id="JBBMFD010000033">
    <property type="protein sequence ID" value="MEQ2441660.1"/>
    <property type="molecule type" value="Genomic_DNA"/>
</dbReference>
<reference evidence="1 2" key="1">
    <citation type="submission" date="2024-03" db="EMBL/GenBank/DDBJ databases">
        <title>Human intestinal bacterial collection.</title>
        <authorList>
            <person name="Pauvert C."/>
            <person name="Hitch T.C.A."/>
            <person name="Clavel T."/>
        </authorList>
    </citation>
    <scope>NUCLEOTIDE SEQUENCE [LARGE SCALE GENOMIC DNA]</scope>
    <source>
        <strain evidence="1 2">CLA-JM-H44</strain>
    </source>
</reference>
<evidence type="ECO:0000313" key="2">
    <source>
        <dbReference type="Proteomes" id="UP001489509"/>
    </source>
</evidence>
<accession>A0ABV1E4L5</accession>
<protein>
    <submittedName>
        <fullName evidence="1">Uncharacterized protein</fullName>
    </submittedName>
</protein>
<sequence length="100" mass="10709">MSLFQFAFSTYATVKRLQKVNACGNPIYRTPFSVTGQLRPGAARTVTETGEEIASSAVFLSPVLIHPGDVLTLGGQDRTVRAVTPVLSLFGGTDHWEAAL</sequence>
<dbReference type="Proteomes" id="UP001489509">
    <property type="component" value="Unassembled WGS sequence"/>
</dbReference>
<keyword evidence="2" id="KW-1185">Reference proteome</keyword>
<comment type="caution">
    <text evidence="1">The sequence shown here is derived from an EMBL/GenBank/DDBJ whole genome shotgun (WGS) entry which is preliminary data.</text>
</comment>
<evidence type="ECO:0000313" key="1">
    <source>
        <dbReference type="EMBL" id="MEQ2441660.1"/>
    </source>
</evidence>